<organism evidence="2 3">
    <name type="scientific">Psychrilyobacter piezotolerans</name>
    <dbReference type="NCBI Taxonomy" id="2293438"/>
    <lineage>
        <taxon>Bacteria</taxon>
        <taxon>Fusobacteriati</taxon>
        <taxon>Fusobacteriota</taxon>
        <taxon>Fusobacteriia</taxon>
        <taxon>Fusobacteriales</taxon>
        <taxon>Fusobacteriaceae</taxon>
        <taxon>Psychrilyobacter</taxon>
    </lineage>
</organism>
<keyword evidence="3" id="KW-1185">Reference proteome</keyword>
<accession>A0ABX9KDW2</accession>
<evidence type="ECO:0000313" key="3">
    <source>
        <dbReference type="Proteomes" id="UP000263486"/>
    </source>
</evidence>
<feature type="transmembrane region" description="Helical" evidence="1">
    <location>
        <begin position="15"/>
        <end position="39"/>
    </location>
</feature>
<keyword evidence="1" id="KW-0472">Membrane</keyword>
<dbReference type="EMBL" id="QUAJ01000031">
    <property type="protein sequence ID" value="REI39796.1"/>
    <property type="molecule type" value="Genomic_DNA"/>
</dbReference>
<reference evidence="2 3" key="1">
    <citation type="submission" date="2018-08" db="EMBL/GenBank/DDBJ databases">
        <title>Draft genome sequence of Psychrilyobacter sp. strain SD5 isolated from Black Sea water.</title>
        <authorList>
            <person name="Yadav S."/>
            <person name="Villanueva L."/>
            <person name="Damste J.S.S."/>
        </authorList>
    </citation>
    <scope>NUCLEOTIDE SEQUENCE [LARGE SCALE GENOMIC DNA]</scope>
    <source>
        <strain evidence="2 3">SD5</strain>
    </source>
</reference>
<evidence type="ECO:0000313" key="2">
    <source>
        <dbReference type="EMBL" id="REI39796.1"/>
    </source>
</evidence>
<proteinExistence type="predicted"/>
<evidence type="ECO:0000256" key="1">
    <source>
        <dbReference type="SAM" id="Phobius"/>
    </source>
</evidence>
<gene>
    <name evidence="2" type="ORF">DYH56_13285</name>
</gene>
<sequence length="72" mass="7750">MESKKPIEIPETFKMALMIVTGLTVLSILIAITLAFIATPNDMQKDLYKVATFGWQSGFGCMVGLVGGKVAN</sequence>
<comment type="caution">
    <text evidence="2">The sequence shown here is derived from an EMBL/GenBank/DDBJ whole genome shotgun (WGS) entry which is preliminary data.</text>
</comment>
<dbReference type="RefSeq" id="WP_114643367.1">
    <property type="nucleotide sequence ID" value="NZ_JAACIO010000031.1"/>
</dbReference>
<name>A0ABX9KDW2_9FUSO</name>
<keyword evidence="1" id="KW-1133">Transmembrane helix</keyword>
<dbReference type="Proteomes" id="UP000263486">
    <property type="component" value="Unassembled WGS sequence"/>
</dbReference>
<keyword evidence="1" id="KW-0812">Transmembrane</keyword>
<protein>
    <submittedName>
        <fullName evidence="2">Uncharacterized protein</fullName>
    </submittedName>
</protein>